<dbReference type="InterPro" id="IPR000719">
    <property type="entry name" value="Prot_kinase_dom"/>
</dbReference>
<dbReference type="InterPro" id="IPR011009">
    <property type="entry name" value="Kinase-like_dom_sf"/>
</dbReference>
<evidence type="ECO:0000256" key="6">
    <source>
        <dbReference type="ARBA" id="ARBA00022679"/>
    </source>
</evidence>
<keyword evidence="10 14" id="KW-0067">ATP-binding</keyword>
<dbReference type="GO" id="GO:0050321">
    <property type="term" value="F:tau-protein kinase activity"/>
    <property type="evidence" value="ECO:0007669"/>
    <property type="project" value="TreeGrafter"/>
</dbReference>
<evidence type="ECO:0000256" key="14">
    <source>
        <dbReference type="PROSITE-ProRule" id="PRU10141"/>
    </source>
</evidence>
<dbReference type="PROSITE" id="PS50030">
    <property type="entry name" value="UBA"/>
    <property type="match status" value="1"/>
</dbReference>
<keyword evidence="7" id="KW-0479">Metal-binding</keyword>
<dbReference type="FunFam" id="1.10.8.10:FF:000005">
    <property type="entry name" value="Non-specific serine/threonine protein kinase"/>
    <property type="match status" value="1"/>
</dbReference>
<dbReference type="Gene3D" id="3.30.200.20">
    <property type="entry name" value="Phosphorylase Kinase, domain 1"/>
    <property type="match status" value="1"/>
</dbReference>
<dbReference type="Pfam" id="PF00069">
    <property type="entry name" value="Pkinase"/>
    <property type="match status" value="1"/>
</dbReference>
<evidence type="ECO:0000256" key="9">
    <source>
        <dbReference type="ARBA" id="ARBA00022777"/>
    </source>
</evidence>
<evidence type="ECO:0000313" key="19">
    <source>
        <dbReference type="Proteomes" id="UP000321570"/>
    </source>
</evidence>
<keyword evidence="8 14" id="KW-0547">Nucleotide-binding</keyword>
<keyword evidence="4" id="KW-0723">Serine/threonine-protein kinase</keyword>
<feature type="domain" description="UBA" evidence="17">
    <location>
        <begin position="385"/>
        <end position="426"/>
    </location>
</feature>
<feature type="region of interest" description="Disordered" evidence="15">
    <location>
        <begin position="612"/>
        <end position="660"/>
    </location>
</feature>
<dbReference type="PANTHER" id="PTHR24346">
    <property type="entry name" value="MAP/MICROTUBULE AFFINITY-REGULATING KINASE"/>
    <property type="match status" value="1"/>
</dbReference>
<evidence type="ECO:0000256" key="13">
    <source>
        <dbReference type="ARBA" id="ARBA00048679"/>
    </source>
</evidence>
<dbReference type="GO" id="GO:0005524">
    <property type="term" value="F:ATP binding"/>
    <property type="evidence" value="ECO:0007669"/>
    <property type="project" value="UniProtKB-UniRule"/>
</dbReference>
<keyword evidence="19" id="KW-1185">Reference proteome</keyword>
<evidence type="ECO:0000256" key="5">
    <source>
        <dbReference type="ARBA" id="ARBA00022553"/>
    </source>
</evidence>
<evidence type="ECO:0000256" key="7">
    <source>
        <dbReference type="ARBA" id="ARBA00022723"/>
    </source>
</evidence>
<proteinExistence type="inferred from homology"/>
<comment type="catalytic activity">
    <reaction evidence="12">
        <text>L-threonyl-[protein] + ATP = O-phospho-L-threonyl-[protein] + ADP + H(+)</text>
        <dbReference type="Rhea" id="RHEA:46608"/>
        <dbReference type="Rhea" id="RHEA-COMP:11060"/>
        <dbReference type="Rhea" id="RHEA-COMP:11605"/>
        <dbReference type="ChEBI" id="CHEBI:15378"/>
        <dbReference type="ChEBI" id="CHEBI:30013"/>
        <dbReference type="ChEBI" id="CHEBI:30616"/>
        <dbReference type="ChEBI" id="CHEBI:61977"/>
        <dbReference type="ChEBI" id="CHEBI:456216"/>
        <dbReference type="EC" id="2.7.11.1"/>
    </reaction>
</comment>
<feature type="compositionally biased region" description="Low complexity" evidence="15">
    <location>
        <begin position="856"/>
        <end position="877"/>
    </location>
</feature>
<protein>
    <recommendedName>
        <fullName evidence="3">non-specific serine/threonine protein kinase</fullName>
        <ecNumber evidence="3">2.7.11.1</ecNumber>
    </recommendedName>
</protein>
<dbReference type="InterPro" id="IPR008271">
    <property type="entry name" value="Ser/Thr_kinase_AS"/>
</dbReference>
<feature type="region of interest" description="Disordered" evidence="15">
    <location>
        <begin position="914"/>
        <end position="939"/>
    </location>
</feature>
<reference evidence="18 19" key="1">
    <citation type="submission" date="2019-07" db="EMBL/GenBank/DDBJ databases">
        <authorList>
            <person name="Jastrzebski P J."/>
            <person name="Paukszto L."/>
            <person name="Jastrzebski P J."/>
        </authorList>
    </citation>
    <scope>NUCLEOTIDE SEQUENCE [LARGE SCALE GENOMIC DNA]</scope>
    <source>
        <strain evidence="18 19">WMS-il1</strain>
    </source>
</reference>
<dbReference type="Proteomes" id="UP000321570">
    <property type="component" value="Unassembled WGS sequence"/>
</dbReference>
<evidence type="ECO:0000256" key="1">
    <source>
        <dbReference type="ARBA" id="ARBA00001946"/>
    </source>
</evidence>
<evidence type="ECO:0000256" key="8">
    <source>
        <dbReference type="ARBA" id="ARBA00022741"/>
    </source>
</evidence>
<accession>A0A564YQJ7</accession>
<dbReference type="Gene3D" id="1.10.8.10">
    <property type="entry name" value="DNA helicase RuvA subunit, C-terminal domain"/>
    <property type="match status" value="1"/>
</dbReference>
<feature type="binding site" evidence="14">
    <location>
        <position position="145"/>
    </location>
    <ligand>
        <name>ATP</name>
        <dbReference type="ChEBI" id="CHEBI:30616"/>
    </ligand>
</feature>
<keyword evidence="6" id="KW-0808">Transferase</keyword>
<comment type="catalytic activity">
    <reaction evidence="13">
        <text>L-seryl-[protein] + ATP = O-phospho-L-seryl-[protein] + ADP + H(+)</text>
        <dbReference type="Rhea" id="RHEA:17989"/>
        <dbReference type="Rhea" id="RHEA-COMP:9863"/>
        <dbReference type="Rhea" id="RHEA-COMP:11604"/>
        <dbReference type="ChEBI" id="CHEBI:15378"/>
        <dbReference type="ChEBI" id="CHEBI:29999"/>
        <dbReference type="ChEBI" id="CHEBI:30616"/>
        <dbReference type="ChEBI" id="CHEBI:83421"/>
        <dbReference type="ChEBI" id="CHEBI:456216"/>
        <dbReference type="EC" id="2.7.11.1"/>
    </reaction>
</comment>
<dbReference type="Gene3D" id="1.10.510.10">
    <property type="entry name" value="Transferase(Phosphotransferase) domain 1"/>
    <property type="match status" value="1"/>
</dbReference>
<feature type="region of interest" description="Disordered" evidence="15">
    <location>
        <begin position="718"/>
        <end position="763"/>
    </location>
</feature>
<dbReference type="InterPro" id="IPR015940">
    <property type="entry name" value="UBA"/>
</dbReference>
<dbReference type="PANTHER" id="PTHR24346:SF82">
    <property type="entry name" value="KP78A-RELATED"/>
    <property type="match status" value="1"/>
</dbReference>
<feature type="region of interest" description="Disordered" evidence="15">
    <location>
        <begin position="1"/>
        <end position="110"/>
    </location>
</feature>
<evidence type="ECO:0000256" key="4">
    <source>
        <dbReference type="ARBA" id="ARBA00022527"/>
    </source>
</evidence>
<dbReference type="SUPFAM" id="SSF56112">
    <property type="entry name" value="Protein kinase-like (PK-like)"/>
    <property type="match status" value="1"/>
</dbReference>
<dbReference type="PROSITE" id="PS50011">
    <property type="entry name" value="PROTEIN_KINASE_DOM"/>
    <property type="match status" value="1"/>
</dbReference>
<keyword evidence="5" id="KW-0597">Phosphoprotein</keyword>
<sequence length="1122" mass="120557">MSATTSSVSAQPVDTSNTLNGLPSSVRPQQTPSSGGGEEETSTSTAAAPDETTVSEEARVGSRTKGLVPQGGGETLATGGGSSGAAEKRAAVGDTPASVPPPAKRAWRDQPHVGKYKLIRTLGSGNFAKVKLAQHITTKKEVAVKVIDKGKLNHASLNKLFREVNVMKQLNHPNIVKLYEVIESDRHVYLVMEFAANGELFEYLASNGRMREKDARIKFRQIVSAVQYCHQKNIVHRDLKAENLLLDADFNIKLADFGFSNTFRADKKLDTFCGSPPYAAPELFLGKKYIGPEVDVWSLGVILYTIVAGYLPFDAQNLRDLRERVLRGKYRIPFFMSTDCELLLKKMLVLNPEKRYSLLNVMGDKWTNIGMDDTPLQPYQEPPPDYNDPIRLKKMEEMGFTLEEIRDSLENNKFNNVTATYFLLATNRSALPSSSPPSSSPANTPATTTTASKDGEKKGGTTSFGVAATNKSFSTAGTEVNPSAEAPDTPQVLVSSTSMRRKGSAIVSSVTSTTAQRANGSAAMSTPAAPPSTNNNSTSGSSSSTAPTTNGKQPQQQQQQQKSAWAQKKEETVTGDSGTSGGEHFDKSKISAVGAAAPVMAMTRFDAISTATTKKDRAPATTTTGSNSAGVRRTRTFTSADKRRSTAGNAADDNDSSKALVRVPNMDNIVDQVDEDASGAGKDNAGGALDALVGGGIKHSSTSTRPTGSADLRRLTSANATATLPSQSSRDSASNTLKRHDSFWKRVRRSMSRKKDRENKRVAQQQAIRFEAADTVLPGAPPNTVPAFMRGAPDRSTAPPSRIIRDHVTALEPALEHSQRFRPPAATLRQQSTEDDDEEGSESPVRVTTKPTEYHSAASSSSFLRSVSSRLSKSSRATPTRRPGDSVDESPAAGRHALVTDDSPLPAHQRAHFTAERKHHSTTTAIPVDDPWSPMLPERGQLEDLNNSLEPLLPACFDKKPRNISIFSGTWRKAAAASHHSSSASQSENTSNTSTTTTTAALFGSNPDRLMNQLIAALNISRVHFARPGKYLLQFVFSPPAAASCNSASAAAAAAPTLELTSGKVRQRVRVMAEVCHVFGTSSYVTRFKHLSPNNTPTAATDDFKAVTQSLVRLVRTSSSST</sequence>
<dbReference type="EMBL" id="CABIJS010000333">
    <property type="protein sequence ID" value="VUZ49577.1"/>
    <property type="molecule type" value="Genomic_DNA"/>
</dbReference>
<feature type="compositionally biased region" description="Low complexity" evidence="15">
    <location>
        <begin position="440"/>
        <end position="452"/>
    </location>
</feature>
<feature type="compositionally biased region" description="Polar residues" evidence="15">
    <location>
        <begin position="620"/>
        <end position="629"/>
    </location>
</feature>
<comment type="similarity">
    <text evidence="2">Belongs to the protein kinase superfamily. CAMK Ser/Thr protein kinase family. SNF1 subfamily.</text>
</comment>
<evidence type="ECO:0000313" key="18">
    <source>
        <dbReference type="EMBL" id="VUZ49577.1"/>
    </source>
</evidence>
<organism evidence="18 19">
    <name type="scientific">Hymenolepis diminuta</name>
    <name type="common">Rat tapeworm</name>
    <dbReference type="NCBI Taxonomy" id="6216"/>
    <lineage>
        <taxon>Eukaryota</taxon>
        <taxon>Metazoa</taxon>
        <taxon>Spiralia</taxon>
        <taxon>Lophotrochozoa</taxon>
        <taxon>Platyhelminthes</taxon>
        <taxon>Cestoda</taxon>
        <taxon>Eucestoda</taxon>
        <taxon>Cyclophyllidea</taxon>
        <taxon>Hymenolepididae</taxon>
        <taxon>Hymenolepis</taxon>
    </lineage>
</organism>
<dbReference type="PROSITE" id="PS00107">
    <property type="entry name" value="PROTEIN_KINASE_ATP"/>
    <property type="match status" value="1"/>
</dbReference>
<comment type="cofactor">
    <cofactor evidence="1">
        <name>Mg(2+)</name>
        <dbReference type="ChEBI" id="CHEBI:18420"/>
    </cofactor>
</comment>
<evidence type="ECO:0000256" key="2">
    <source>
        <dbReference type="ARBA" id="ARBA00006234"/>
    </source>
</evidence>
<dbReference type="InterPro" id="IPR017441">
    <property type="entry name" value="Protein_kinase_ATP_BS"/>
</dbReference>
<evidence type="ECO:0000256" key="12">
    <source>
        <dbReference type="ARBA" id="ARBA00047899"/>
    </source>
</evidence>
<dbReference type="EC" id="2.7.11.1" evidence="3"/>
<feature type="compositionally biased region" description="Polar residues" evidence="15">
    <location>
        <begin position="1"/>
        <end position="32"/>
    </location>
</feature>
<dbReference type="GO" id="GO:0046872">
    <property type="term" value="F:metal ion binding"/>
    <property type="evidence" value="ECO:0007669"/>
    <property type="project" value="UniProtKB-KW"/>
</dbReference>
<evidence type="ECO:0000256" key="11">
    <source>
        <dbReference type="ARBA" id="ARBA00022842"/>
    </source>
</evidence>
<gene>
    <name evidence="18" type="ORF">WMSIL1_LOCUS8560</name>
</gene>
<dbReference type="FunFam" id="1.10.510.10:FF:000156">
    <property type="entry name" value="Serine/threonine-protein kinase SIK3 homolog"/>
    <property type="match status" value="1"/>
</dbReference>
<feature type="domain" description="Protein kinase" evidence="16">
    <location>
        <begin position="116"/>
        <end position="367"/>
    </location>
</feature>
<feature type="region of interest" description="Disordered" evidence="15">
    <location>
        <begin position="776"/>
        <end position="801"/>
    </location>
</feature>
<evidence type="ECO:0000259" key="17">
    <source>
        <dbReference type="PROSITE" id="PS50030"/>
    </source>
</evidence>
<dbReference type="GO" id="GO:0005737">
    <property type="term" value="C:cytoplasm"/>
    <property type="evidence" value="ECO:0007669"/>
    <property type="project" value="TreeGrafter"/>
</dbReference>
<dbReference type="SMART" id="SM00165">
    <property type="entry name" value="UBA"/>
    <property type="match status" value="1"/>
</dbReference>
<evidence type="ECO:0000259" key="16">
    <source>
        <dbReference type="PROSITE" id="PS50011"/>
    </source>
</evidence>
<feature type="compositionally biased region" description="Low complexity" evidence="15">
    <location>
        <begin position="521"/>
        <end position="566"/>
    </location>
</feature>
<feature type="region of interest" description="Disordered" evidence="15">
    <location>
        <begin position="978"/>
        <end position="1000"/>
    </location>
</feature>
<keyword evidence="9" id="KW-0418">Kinase</keyword>
<feature type="region of interest" description="Disordered" evidence="15">
    <location>
        <begin position="814"/>
        <end position="892"/>
    </location>
</feature>
<evidence type="ECO:0000256" key="15">
    <source>
        <dbReference type="SAM" id="MobiDB-lite"/>
    </source>
</evidence>
<dbReference type="CDD" id="cd14337">
    <property type="entry name" value="UBA_MARK_Par1"/>
    <property type="match status" value="1"/>
</dbReference>
<name>A0A564YQJ7_HYMDI</name>
<feature type="compositionally biased region" description="Polar residues" evidence="15">
    <location>
        <begin position="460"/>
        <end position="481"/>
    </location>
</feature>
<dbReference type="GO" id="GO:0000226">
    <property type="term" value="P:microtubule cytoskeleton organization"/>
    <property type="evidence" value="ECO:0007669"/>
    <property type="project" value="TreeGrafter"/>
</dbReference>
<dbReference type="AlphaFoldDB" id="A0A564YQJ7"/>
<feature type="compositionally biased region" description="Gly residues" evidence="15">
    <location>
        <begin position="69"/>
        <end position="83"/>
    </location>
</feature>
<dbReference type="FunFam" id="3.30.200.20:FF:000003">
    <property type="entry name" value="Non-specific serine/threonine protein kinase"/>
    <property type="match status" value="1"/>
</dbReference>
<feature type="compositionally biased region" description="Polar residues" evidence="15">
    <location>
        <begin position="718"/>
        <end position="736"/>
    </location>
</feature>
<dbReference type="PROSITE" id="PS00108">
    <property type="entry name" value="PROTEIN_KINASE_ST"/>
    <property type="match status" value="1"/>
</dbReference>
<dbReference type="SMART" id="SM00220">
    <property type="entry name" value="S_TKc"/>
    <property type="match status" value="1"/>
</dbReference>
<feature type="region of interest" description="Disordered" evidence="15">
    <location>
        <begin position="430"/>
        <end position="586"/>
    </location>
</feature>
<dbReference type="GO" id="GO:0035556">
    <property type="term" value="P:intracellular signal transduction"/>
    <property type="evidence" value="ECO:0007669"/>
    <property type="project" value="TreeGrafter"/>
</dbReference>
<keyword evidence="11" id="KW-0460">Magnesium</keyword>
<evidence type="ECO:0000256" key="10">
    <source>
        <dbReference type="ARBA" id="ARBA00022840"/>
    </source>
</evidence>
<evidence type="ECO:0000256" key="3">
    <source>
        <dbReference type="ARBA" id="ARBA00012513"/>
    </source>
</evidence>